<dbReference type="Gene3D" id="2.130.10.10">
    <property type="entry name" value="YVTN repeat-like/Quinoprotein amine dehydrogenase"/>
    <property type="match status" value="2"/>
</dbReference>
<feature type="region of interest" description="Disordered" evidence="1">
    <location>
        <begin position="1"/>
        <end position="107"/>
    </location>
</feature>
<dbReference type="STRING" id="235985.SAMN05414137_109302"/>
<proteinExistence type="predicted"/>
<dbReference type="Pfam" id="PF13360">
    <property type="entry name" value="PQQ_2"/>
    <property type="match status" value="2"/>
</dbReference>
<dbReference type="EMBL" id="FOAZ01000009">
    <property type="protein sequence ID" value="SEL53463.1"/>
    <property type="molecule type" value="Genomic_DNA"/>
</dbReference>
<name>A0A1H7QZU3_STRJI</name>
<feature type="compositionally biased region" description="Low complexity" evidence="1">
    <location>
        <begin position="34"/>
        <end position="43"/>
    </location>
</feature>
<accession>A0A1H7QZU3</accession>
<reference evidence="4" key="1">
    <citation type="submission" date="2016-10" db="EMBL/GenBank/DDBJ databases">
        <authorList>
            <person name="Varghese N."/>
        </authorList>
    </citation>
    <scope>NUCLEOTIDE SEQUENCE [LARGE SCALE GENOMIC DNA]</scope>
    <source>
        <strain evidence="4">DSM 45096 / BCRC 16803 / CGMCC 4.1857 / CIP 109030 / JCM 12277 / KCTC 19219 / NBRC 100920 / 33214</strain>
    </source>
</reference>
<protein>
    <submittedName>
        <fullName evidence="3">Outer membrane protein assembly factor BamB, contains PQQ-like beta-propeller repeat</fullName>
    </submittedName>
</protein>
<dbReference type="SUPFAM" id="SSF50998">
    <property type="entry name" value="Quinoprotein alcohol dehydrogenase-like"/>
    <property type="match status" value="1"/>
</dbReference>
<keyword evidence="4" id="KW-1185">Reference proteome</keyword>
<organism evidence="3 4">
    <name type="scientific">Streptacidiphilus jiangxiensis</name>
    <dbReference type="NCBI Taxonomy" id="235985"/>
    <lineage>
        <taxon>Bacteria</taxon>
        <taxon>Bacillati</taxon>
        <taxon>Actinomycetota</taxon>
        <taxon>Actinomycetes</taxon>
        <taxon>Kitasatosporales</taxon>
        <taxon>Streptomycetaceae</taxon>
        <taxon>Streptacidiphilus</taxon>
    </lineage>
</organism>
<feature type="compositionally biased region" description="Polar residues" evidence="1">
    <location>
        <begin position="156"/>
        <end position="170"/>
    </location>
</feature>
<dbReference type="PANTHER" id="PTHR34512:SF30">
    <property type="entry name" value="OUTER MEMBRANE PROTEIN ASSEMBLY FACTOR BAMB"/>
    <property type="match status" value="1"/>
</dbReference>
<feature type="region of interest" description="Disordered" evidence="1">
    <location>
        <begin position="141"/>
        <end position="183"/>
    </location>
</feature>
<dbReference type="InterPro" id="IPR011047">
    <property type="entry name" value="Quinoprotein_ADH-like_sf"/>
</dbReference>
<feature type="compositionally biased region" description="Pro residues" evidence="1">
    <location>
        <begin position="17"/>
        <end position="33"/>
    </location>
</feature>
<evidence type="ECO:0000313" key="3">
    <source>
        <dbReference type="EMBL" id="SEL53463.1"/>
    </source>
</evidence>
<feature type="compositionally biased region" description="Low complexity" evidence="1">
    <location>
        <begin position="53"/>
        <end position="66"/>
    </location>
</feature>
<dbReference type="InterPro" id="IPR002372">
    <property type="entry name" value="PQQ_rpt_dom"/>
</dbReference>
<evidence type="ECO:0000256" key="1">
    <source>
        <dbReference type="SAM" id="MobiDB-lite"/>
    </source>
</evidence>
<sequence length="546" mass="55750">MQPDHGGEFGTSRPGPDAYPPAQPSPTGPPATPAAPRWSWPNQQQPPGPPGQPSQGPTGWPSQGPGEPAATAQPGGWIPAQQSARASGAPVHPTLPDPLATGGSLEPTAVDHGRRHLLWSIGAGVVLAGGTALGYALTRGGTGSGHGRASGWPGAGTSSRPAEPTASTVASPPASHAPGTAPQPLWRISLNRASQERPVLAAGKVLVKANVTKDATEIADLQAYDQAKGTLSWTYPGVAALDVTHAYVAGNHVVMREEMGTVLVLDPATGRKSGDLGPGTGVYVLVVEATNGNTVYTWGTYNPGGDGLANSAPATVAAWDATTNQLLWHQPGLGTLAVVQPTYLAGQGPLVFSVDIADHVTGRDPATGKALWDVNIGSEPGIGAKGVAFNAVSEPLGLFFTTRRKTVAWDARTGAKRWGIEPSTPANHFGNSLLSPDGRTLYTTELGPANAVMAVDAATGKVLWRASPGALRTDGGAIALCGPDVLAVPAASGTDGFWVLSTSDGSHRWSYSEPGTTTQPWDIANDPAATVVAALQGNTLVVLPLQ</sequence>
<dbReference type="AlphaFoldDB" id="A0A1H7QZU3"/>
<dbReference type="PANTHER" id="PTHR34512">
    <property type="entry name" value="CELL SURFACE PROTEIN"/>
    <property type="match status" value="1"/>
</dbReference>
<evidence type="ECO:0000313" key="4">
    <source>
        <dbReference type="Proteomes" id="UP000183015"/>
    </source>
</evidence>
<dbReference type="Proteomes" id="UP000183015">
    <property type="component" value="Unassembled WGS sequence"/>
</dbReference>
<dbReference type="InterPro" id="IPR015943">
    <property type="entry name" value="WD40/YVTN_repeat-like_dom_sf"/>
</dbReference>
<evidence type="ECO:0000259" key="2">
    <source>
        <dbReference type="Pfam" id="PF13360"/>
    </source>
</evidence>
<feature type="domain" description="Pyrrolo-quinoline quinone repeat" evidence="2">
    <location>
        <begin position="406"/>
        <end position="541"/>
    </location>
</feature>
<gene>
    <name evidence="3" type="ORF">SAMN05414137_109302</name>
</gene>
<feature type="domain" description="Pyrrolo-quinoline quinone repeat" evidence="2">
    <location>
        <begin position="184"/>
        <end position="272"/>
    </location>
</feature>